<name>A0A919VDL9_9ACTN</name>
<sequence length="79" mass="8965">MLAEVLGRYLRFHAQSDEEARADMARCVSERYIEAFFSFYSAGTLDESLIYPTVEEATGAPPRTFRQWAAAHRAAFSQV</sequence>
<reference evidence="1" key="1">
    <citation type="submission" date="2021-01" db="EMBL/GenBank/DDBJ databases">
        <title>Whole genome shotgun sequence of Sinosporangium siamense NBRC 109515.</title>
        <authorList>
            <person name="Komaki H."/>
            <person name="Tamura T."/>
        </authorList>
    </citation>
    <scope>NUCLEOTIDE SEQUENCE</scope>
    <source>
        <strain evidence="1">NBRC 109515</strain>
    </source>
</reference>
<keyword evidence="2" id="KW-1185">Reference proteome</keyword>
<accession>A0A919VDL9</accession>
<evidence type="ECO:0000313" key="1">
    <source>
        <dbReference type="EMBL" id="GII94264.1"/>
    </source>
</evidence>
<evidence type="ECO:0000313" key="2">
    <source>
        <dbReference type="Proteomes" id="UP000606172"/>
    </source>
</evidence>
<protein>
    <submittedName>
        <fullName evidence="1">Uncharacterized protein</fullName>
    </submittedName>
</protein>
<proteinExistence type="predicted"/>
<dbReference type="EMBL" id="BOOW01000028">
    <property type="protein sequence ID" value="GII94264.1"/>
    <property type="molecule type" value="Genomic_DNA"/>
</dbReference>
<organism evidence="1 2">
    <name type="scientific">Sinosporangium siamense</name>
    <dbReference type="NCBI Taxonomy" id="1367973"/>
    <lineage>
        <taxon>Bacteria</taxon>
        <taxon>Bacillati</taxon>
        <taxon>Actinomycetota</taxon>
        <taxon>Actinomycetes</taxon>
        <taxon>Streptosporangiales</taxon>
        <taxon>Streptosporangiaceae</taxon>
        <taxon>Sinosporangium</taxon>
    </lineage>
</organism>
<comment type="caution">
    <text evidence="1">The sequence shown here is derived from an EMBL/GenBank/DDBJ whole genome shotgun (WGS) entry which is preliminary data.</text>
</comment>
<dbReference type="Gene3D" id="3.40.50.720">
    <property type="entry name" value="NAD(P)-binding Rossmann-like Domain"/>
    <property type="match status" value="1"/>
</dbReference>
<gene>
    <name evidence="1" type="ORF">Ssi02_44950</name>
</gene>
<dbReference type="Proteomes" id="UP000606172">
    <property type="component" value="Unassembled WGS sequence"/>
</dbReference>
<dbReference type="AlphaFoldDB" id="A0A919VDL9"/>